<comment type="similarity">
    <text evidence="2">Belongs to the diacylglycerol acyltransferase family.</text>
</comment>
<keyword evidence="10" id="KW-0012">Acyltransferase</keyword>
<dbReference type="AlphaFoldDB" id="A0ABD1ZKQ6"/>
<evidence type="ECO:0000256" key="9">
    <source>
        <dbReference type="ARBA" id="ARBA00023136"/>
    </source>
</evidence>
<gene>
    <name evidence="12" type="ORF">R1flu_018787</name>
</gene>
<dbReference type="Pfam" id="PF03982">
    <property type="entry name" value="DAGAT"/>
    <property type="match status" value="1"/>
</dbReference>
<protein>
    <recommendedName>
        <fullName evidence="14">Acyltransferase</fullName>
    </recommendedName>
</protein>
<keyword evidence="3" id="KW-0444">Lipid biosynthesis</keyword>
<keyword evidence="8" id="KW-0443">Lipid metabolism</keyword>
<evidence type="ECO:0008006" key="14">
    <source>
        <dbReference type="Google" id="ProtNLM"/>
    </source>
</evidence>
<keyword evidence="6" id="KW-0256">Endoplasmic reticulum</keyword>
<evidence type="ECO:0000256" key="7">
    <source>
        <dbReference type="ARBA" id="ARBA00022989"/>
    </source>
</evidence>
<dbReference type="PANTHER" id="PTHR12317">
    <property type="entry name" value="DIACYLGLYCEROL O-ACYLTRANSFERASE"/>
    <property type="match status" value="1"/>
</dbReference>
<dbReference type="CDD" id="cd07987">
    <property type="entry name" value="LPLAT_MGAT-like"/>
    <property type="match status" value="1"/>
</dbReference>
<evidence type="ECO:0000256" key="11">
    <source>
        <dbReference type="SAM" id="Phobius"/>
    </source>
</evidence>
<feature type="transmembrane region" description="Helical" evidence="11">
    <location>
        <begin position="24"/>
        <end position="45"/>
    </location>
</feature>
<keyword evidence="5 11" id="KW-0812">Transmembrane</keyword>
<evidence type="ECO:0000256" key="5">
    <source>
        <dbReference type="ARBA" id="ARBA00022692"/>
    </source>
</evidence>
<comment type="subcellular location">
    <subcellularLocation>
        <location evidence="1">Endoplasmic reticulum membrane</location>
        <topology evidence="1">Multi-pass membrane protein</topology>
    </subcellularLocation>
</comment>
<organism evidence="12 13">
    <name type="scientific">Riccia fluitans</name>
    <dbReference type="NCBI Taxonomy" id="41844"/>
    <lineage>
        <taxon>Eukaryota</taxon>
        <taxon>Viridiplantae</taxon>
        <taxon>Streptophyta</taxon>
        <taxon>Embryophyta</taxon>
        <taxon>Marchantiophyta</taxon>
        <taxon>Marchantiopsida</taxon>
        <taxon>Marchantiidae</taxon>
        <taxon>Marchantiales</taxon>
        <taxon>Ricciaceae</taxon>
        <taxon>Riccia</taxon>
    </lineage>
</organism>
<keyword evidence="13" id="KW-1185">Reference proteome</keyword>
<sequence length="298" mass="35007">MIPFTIIPHVICLMFLYWSYKRHGAYAFMYFFTIFAVLALFPNVYSPTYRRAVRETFYRLFARYVPKAQYIVPDKPFPEDKSYIFACHPHGRMFYSGILFTQLHETWREGILKNGDIFMGAAGGFFYIPILNLLFSLAGTVPVTKSNIVAKLREGSHMTILIGGIKEVLMGTEDHVDRIYLKKRKGFIKIAIEENAGVVPVYFFNENQMFNHNSKSFLKIFEHINKYYYRLGVPFFRGRYNLPMPFRRPLLMAIGEPLFAKEGENVDSFHQRYMQALRELFDKYVPYSPHPDTQLDIQ</sequence>
<evidence type="ECO:0000313" key="12">
    <source>
        <dbReference type="EMBL" id="KAL2650659.1"/>
    </source>
</evidence>
<feature type="transmembrane region" description="Helical" evidence="11">
    <location>
        <begin position="117"/>
        <end position="138"/>
    </location>
</feature>
<dbReference type="EMBL" id="JBHFFA010000001">
    <property type="protein sequence ID" value="KAL2650659.1"/>
    <property type="molecule type" value="Genomic_DNA"/>
</dbReference>
<dbReference type="GO" id="GO:0019432">
    <property type="term" value="P:triglyceride biosynthetic process"/>
    <property type="evidence" value="ECO:0007669"/>
    <property type="project" value="UniProtKB-ARBA"/>
</dbReference>
<evidence type="ECO:0000256" key="4">
    <source>
        <dbReference type="ARBA" id="ARBA00022679"/>
    </source>
</evidence>
<keyword evidence="7 11" id="KW-1133">Transmembrane helix</keyword>
<evidence type="ECO:0000256" key="3">
    <source>
        <dbReference type="ARBA" id="ARBA00022516"/>
    </source>
</evidence>
<evidence type="ECO:0000256" key="8">
    <source>
        <dbReference type="ARBA" id="ARBA00023098"/>
    </source>
</evidence>
<proteinExistence type="inferred from homology"/>
<dbReference type="InterPro" id="IPR007130">
    <property type="entry name" value="DAGAT"/>
</dbReference>
<dbReference type="GO" id="GO:0005789">
    <property type="term" value="C:endoplasmic reticulum membrane"/>
    <property type="evidence" value="ECO:0007669"/>
    <property type="project" value="UniProtKB-SubCell"/>
</dbReference>
<accession>A0ABD1ZKQ6</accession>
<evidence type="ECO:0000256" key="2">
    <source>
        <dbReference type="ARBA" id="ARBA00005420"/>
    </source>
</evidence>
<dbReference type="PANTHER" id="PTHR12317:SF76">
    <property type="entry name" value="ACYLTRANSFERASE"/>
    <property type="match status" value="1"/>
</dbReference>
<evidence type="ECO:0000256" key="10">
    <source>
        <dbReference type="ARBA" id="ARBA00023315"/>
    </source>
</evidence>
<evidence type="ECO:0000313" key="13">
    <source>
        <dbReference type="Proteomes" id="UP001605036"/>
    </source>
</evidence>
<name>A0ABD1ZKQ6_9MARC</name>
<comment type="caution">
    <text evidence="12">The sequence shown here is derived from an EMBL/GenBank/DDBJ whole genome shotgun (WGS) entry which is preliminary data.</text>
</comment>
<keyword evidence="4" id="KW-0808">Transferase</keyword>
<dbReference type="Proteomes" id="UP001605036">
    <property type="component" value="Unassembled WGS sequence"/>
</dbReference>
<reference evidence="12 13" key="1">
    <citation type="submission" date="2024-09" db="EMBL/GenBank/DDBJ databases">
        <title>Chromosome-scale assembly of Riccia fluitans.</title>
        <authorList>
            <person name="Paukszto L."/>
            <person name="Sawicki J."/>
            <person name="Karawczyk K."/>
            <person name="Piernik-Szablinska J."/>
            <person name="Szczecinska M."/>
            <person name="Mazdziarz M."/>
        </authorList>
    </citation>
    <scope>NUCLEOTIDE SEQUENCE [LARGE SCALE GENOMIC DNA]</scope>
    <source>
        <strain evidence="12">Rf_01</strain>
        <tissue evidence="12">Aerial parts of the thallus</tissue>
    </source>
</reference>
<evidence type="ECO:0000256" key="1">
    <source>
        <dbReference type="ARBA" id="ARBA00004477"/>
    </source>
</evidence>
<evidence type="ECO:0000256" key="6">
    <source>
        <dbReference type="ARBA" id="ARBA00022824"/>
    </source>
</evidence>
<dbReference type="GO" id="GO:0004144">
    <property type="term" value="F:diacylglycerol O-acyltransferase activity"/>
    <property type="evidence" value="ECO:0007669"/>
    <property type="project" value="UniProtKB-ARBA"/>
</dbReference>
<keyword evidence="9 11" id="KW-0472">Membrane</keyword>
<dbReference type="SUPFAM" id="SSF69593">
    <property type="entry name" value="Glycerol-3-phosphate (1)-acyltransferase"/>
    <property type="match status" value="1"/>
</dbReference>